<dbReference type="SMART" id="SM00116">
    <property type="entry name" value="CBS"/>
    <property type="match status" value="2"/>
</dbReference>
<organism evidence="4 5">
    <name type="scientific">Amycolatopsis carbonis</name>
    <dbReference type="NCBI Taxonomy" id="715471"/>
    <lineage>
        <taxon>Bacteria</taxon>
        <taxon>Bacillati</taxon>
        <taxon>Actinomycetota</taxon>
        <taxon>Actinomycetes</taxon>
        <taxon>Pseudonocardiales</taxon>
        <taxon>Pseudonocardiaceae</taxon>
        <taxon>Amycolatopsis</taxon>
    </lineage>
</organism>
<evidence type="ECO:0000313" key="4">
    <source>
        <dbReference type="EMBL" id="WIX78443.1"/>
    </source>
</evidence>
<dbReference type="PANTHER" id="PTHR43080">
    <property type="entry name" value="CBS DOMAIN-CONTAINING PROTEIN CBSX3, MITOCHONDRIAL"/>
    <property type="match status" value="1"/>
</dbReference>
<name>A0A9Y2MV42_9PSEU</name>
<dbReference type="CDD" id="cd04623">
    <property type="entry name" value="CBS_pair_bac_euk"/>
    <property type="match status" value="1"/>
</dbReference>
<keyword evidence="5" id="KW-1185">Reference proteome</keyword>
<dbReference type="AlphaFoldDB" id="A0A9Y2MV42"/>
<dbReference type="PROSITE" id="PS51371">
    <property type="entry name" value="CBS"/>
    <property type="match status" value="2"/>
</dbReference>
<dbReference type="KEGG" id="acab:QRX50_45035"/>
<gene>
    <name evidence="4" type="ORF">QRX50_45035</name>
</gene>
<protein>
    <submittedName>
        <fullName evidence="4">CBS domain-containing protein</fullName>
    </submittedName>
</protein>
<keyword evidence="1 2" id="KW-0129">CBS domain</keyword>
<dbReference type="Pfam" id="PF00571">
    <property type="entry name" value="CBS"/>
    <property type="match status" value="2"/>
</dbReference>
<accession>A0A9Y2MV42</accession>
<dbReference type="InterPro" id="IPR046342">
    <property type="entry name" value="CBS_dom_sf"/>
</dbReference>
<dbReference type="InterPro" id="IPR000644">
    <property type="entry name" value="CBS_dom"/>
</dbReference>
<dbReference type="PANTHER" id="PTHR43080:SF2">
    <property type="entry name" value="CBS DOMAIN-CONTAINING PROTEIN"/>
    <property type="match status" value="1"/>
</dbReference>
<feature type="domain" description="CBS" evidence="3">
    <location>
        <begin position="76"/>
        <end position="132"/>
    </location>
</feature>
<dbReference type="InterPro" id="IPR051257">
    <property type="entry name" value="Diverse_CBS-Domain"/>
</dbReference>
<sequence>MRIADLLRTKGAAVATVAPGTTVTELLAGLARHNVGAMVVVTPEGAIAGIVSERDVVRRLNDHGPTVLDGPVADIMTKMVASAGPDDSVDELSVLMTERRIRHVPVLEDGRLVGIISIGDVVKSRIEQLEQSQEQLEAYIAQG</sequence>
<feature type="domain" description="CBS" evidence="3">
    <location>
        <begin position="8"/>
        <end position="66"/>
    </location>
</feature>
<dbReference type="SUPFAM" id="SSF54631">
    <property type="entry name" value="CBS-domain pair"/>
    <property type="match status" value="1"/>
</dbReference>
<evidence type="ECO:0000256" key="1">
    <source>
        <dbReference type="ARBA" id="ARBA00023122"/>
    </source>
</evidence>
<evidence type="ECO:0000313" key="5">
    <source>
        <dbReference type="Proteomes" id="UP001236014"/>
    </source>
</evidence>
<evidence type="ECO:0000259" key="3">
    <source>
        <dbReference type="PROSITE" id="PS51371"/>
    </source>
</evidence>
<dbReference type="InterPro" id="IPR044725">
    <property type="entry name" value="CBSX3_CBS_dom"/>
</dbReference>
<dbReference type="EMBL" id="CP127294">
    <property type="protein sequence ID" value="WIX78443.1"/>
    <property type="molecule type" value="Genomic_DNA"/>
</dbReference>
<evidence type="ECO:0000256" key="2">
    <source>
        <dbReference type="PROSITE-ProRule" id="PRU00703"/>
    </source>
</evidence>
<dbReference type="Proteomes" id="UP001236014">
    <property type="component" value="Chromosome"/>
</dbReference>
<dbReference type="Gene3D" id="3.10.580.10">
    <property type="entry name" value="CBS-domain"/>
    <property type="match status" value="1"/>
</dbReference>
<dbReference type="RefSeq" id="WP_285969160.1">
    <property type="nucleotide sequence ID" value="NZ_CP127294.1"/>
</dbReference>
<reference evidence="4 5" key="1">
    <citation type="submission" date="2023-06" db="EMBL/GenBank/DDBJ databases">
        <authorList>
            <person name="Oyuntsetseg B."/>
            <person name="Kim S.B."/>
        </authorList>
    </citation>
    <scope>NUCLEOTIDE SEQUENCE [LARGE SCALE GENOMIC DNA]</scope>
    <source>
        <strain evidence="4 5">2-15</strain>
    </source>
</reference>
<proteinExistence type="predicted"/>